<dbReference type="PATRIC" id="fig|28128.5.peg.1934"/>
<accession>A0A133PZY0</accession>
<protein>
    <submittedName>
        <fullName evidence="1">Uncharacterized protein</fullName>
    </submittedName>
</protein>
<sequence length="41" mass="4961">MLAPCRRLIFTQEFLFSFYRGLKQSIYWKQLKTELVCPSAF</sequence>
<organism evidence="1 2">
    <name type="scientific">Prevotella corporis</name>
    <dbReference type="NCBI Taxonomy" id="28128"/>
    <lineage>
        <taxon>Bacteria</taxon>
        <taxon>Pseudomonadati</taxon>
        <taxon>Bacteroidota</taxon>
        <taxon>Bacteroidia</taxon>
        <taxon>Bacteroidales</taxon>
        <taxon>Prevotellaceae</taxon>
        <taxon>Prevotella</taxon>
    </lineage>
</organism>
<dbReference type="EMBL" id="LRQG01000163">
    <property type="protein sequence ID" value="KXA36187.1"/>
    <property type="molecule type" value="Genomic_DNA"/>
</dbReference>
<keyword evidence="2" id="KW-1185">Reference proteome</keyword>
<dbReference type="AlphaFoldDB" id="A0A133PZY0"/>
<proteinExistence type="predicted"/>
<dbReference type="Proteomes" id="UP000070533">
    <property type="component" value="Unassembled WGS sequence"/>
</dbReference>
<reference evidence="2" key="1">
    <citation type="submission" date="2016-01" db="EMBL/GenBank/DDBJ databases">
        <authorList>
            <person name="Mitreva M."/>
            <person name="Pepin K.H."/>
            <person name="Mihindukulasuriya K.A."/>
            <person name="Fulton R."/>
            <person name="Fronick C."/>
            <person name="O'Laughlin M."/>
            <person name="Miner T."/>
            <person name="Herter B."/>
            <person name="Rosa B.A."/>
            <person name="Cordes M."/>
            <person name="Tomlinson C."/>
            <person name="Wollam A."/>
            <person name="Palsikar V.B."/>
            <person name="Mardis E.R."/>
            <person name="Wilson R.K."/>
        </authorList>
    </citation>
    <scope>NUCLEOTIDE SEQUENCE [LARGE SCALE GENOMIC DNA]</scope>
    <source>
        <strain evidence="2">MJR7716</strain>
    </source>
</reference>
<evidence type="ECO:0000313" key="2">
    <source>
        <dbReference type="Proteomes" id="UP000070533"/>
    </source>
</evidence>
<name>A0A133PZY0_9BACT</name>
<gene>
    <name evidence="1" type="ORF">HMPREF3226_01883</name>
</gene>
<evidence type="ECO:0000313" key="1">
    <source>
        <dbReference type="EMBL" id="KXA36187.1"/>
    </source>
</evidence>
<comment type="caution">
    <text evidence="1">The sequence shown here is derived from an EMBL/GenBank/DDBJ whole genome shotgun (WGS) entry which is preliminary data.</text>
</comment>